<organism evidence="2">
    <name type="scientific">Anopheles darlingi</name>
    <name type="common">Mosquito</name>
    <dbReference type="NCBI Taxonomy" id="43151"/>
    <lineage>
        <taxon>Eukaryota</taxon>
        <taxon>Metazoa</taxon>
        <taxon>Ecdysozoa</taxon>
        <taxon>Arthropoda</taxon>
        <taxon>Hexapoda</taxon>
        <taxon>Insecta</taxon>
        <taxon>Pterygota</taxon>
        <taxon>Neoptera</taxon>
        <taxon>Endopterygota</taxon>
        <taxon>Diptera</taxon>
        <taxon>Nematocera</taxon>
        <taxon>Culicoidea</taxon>
        <taxon>Culicidae</taxon>
        <taxon>Anophelinae</taxon>
        <taxon>Anopheles</taxon>
    </lineage>
</organism>
<protein>
    <submittedName>
        <fullName evidence="2">Putative secreted protein</fullName>
    </submittedName>
</protein>
<evidence type="ECO:0000313" key="2">
    <source>
        <dbReference type="EMBL" id="MBW79182.1"/>
    </source>
</evidence>
<proteinExistence type="predicted"/>
<evidence type="ECO:0000256" key="1">
    <source>
        <dbReference type="SAM" id="SignalP"/>
    </source>
</evidence>
<name>A0A2M4DNP9_ANODA</name>
<dbReference type="EMBL" id="GGFL01015004">
    <property type="protein sequence ID" value="MBW79182.1"/>
    <property type="molecule type" value="Transcribed_RNA"/>
</dbReference>
<reference evidence="2" key="1">
    <citation type="submission" date="2018-01" db="EMBL/GenBank/DDBJ databases">
        <title>An insight into the sialome of Amazonian anophelines.</title>
        <authorList>
            <person name="Ribeiro J.M."/>
            <person name="Scarpassa V."/>
            <person name="Calvo E."/>
        </authorList>
    </citation>
    <scope>NUCLEOTIDE SEQUENCE</scope>
</reference>
<keyword evidence="1" id="KW-0732">Signal</keyword>
<feature type="signal peptide" evidence="1">
    <location>
        <begin position="1"/>
        <end position="21"/>
    </location>
</feature>
<feature type="chain" id="PRO_5014720978" evidence="1">
    <location>
        <begin position="22"/>
        <end position="125"/>
    </location>
</feature>
<sequence>MYRHLASFALILGITVALVDKIRNGESAPYQHTRLTVLSIHPIFDTEGSGTADMARFLAKVGHVKRNTSLALRFVQDFVHRVQQHHITEHFAHRRLIELGILRFILDHTLAVHHAINRQRFHGFR</sequence>
<dbReference type="AlphaFoldDB" id="A0A2M4DNP9"/>
<accession>A0A2M4DNP9</accession>